<dbReference type="RefSeq" id="WP_149082944.1">
    <property type="nucleotide sequence ID" value="NZ_VTAW01000038.1"/>
</dbReference>
<protein>
    <submittedName>
        <fullName evidence="2">Uncharacterized protein</fullName>
    </submittedName>
</protein>
<accession>A0A5D5AHB7</accession>
<keyword evidence="3" id="KW-1185">Reference proteome</keyword>
<evidence type="ECO:0000313" key="2">
    <source>
        <dbReference type="EMBL" id="TYT60524.1"/>
    </source>
</evidence>
<organism evidence="2 3">
    <name type="scientific">Natrialba swarupiae</name>
    <dbReference type="NCBI Taxonomy" id="2448032"/>
    <lineage>
        <taxon>Archaea</taxon>
        <taxon>Methanobacteriati</taxon>
        <taxon>Methanobacteriota</taxon>
        <taxon>Stenosarchaea group</taxon>
        <taxon>Halobacteria</taxon>
        <taxon>Halobacteriales</taxon>
        <taxon>Natrialbaceae</taxon>
        <taxon>Natrialba</taxon>
    </lineage>
</organism>
<dbReference type="Proteomes" id="UP000324104">
    <property type="component" value="Unassembled WGS sequence"/>
</dbReference>
<dbReference type="AlphaFoldDB" id="A0A5D5AHB7"/>
<dbReference type="EMBL" id="VTAW01000038">
    <property type="protein sequence ID" value="TYT60524.1"/>
    <property type="molecule type" value="Genomic_DNA"/>
</dbReference>
<gene>
    <name evidence="2" type="ORF">FYC77_18305</name>
</gene>
<evidence type="ECO:0000313" key="3">
    <source>
        <dbReference type="Proteomes" id="UP000324104"/>
    </source>
</evidence>
<evidence type="ECO:0000256" key="1">
    <source>
        <dbReference type="SAM" id="MobiDB-lite"/>
    </source>
</evidence>
<sequence>MIADIGREESLDPVIPTLCALEGVDQPSTPREAHGSSSQSDVNPITNAFGDLLDDLGFESDPEVAEVAVRVILLAGRETAQVERDGVLAQFLDAFTLVGKDSKGGLVFGVKSTVDQNLIGQKKQVRDD</sequence>
<comment type="caution">
    <text evidence="2">The sequence shown here is derived from an EMBL/GenBank/DDBJ whole genome shotgun (WGS) entry which is preliminary data.</text>
</comment>
<proteinExistence type="predicted"/>
<reference evidence="2 3" key="1">
    <citation type="submission" date="2019-08" db="EMBL/GenBank/DDBJ databases">
        <title>Archaea genome.</title>
        <authorList>
            <person name="Kajale S."/>
            <person name="Shouche Y."/>
            <person name="Deshpande N."/>
            <person name="Sharma A."/>
        </authorList>
    </citation>
    <scope>NUCLEOTIDE SEQUENCE [LARGE SCALE GENOMIC DNA]</scope>
    <source>
        <strain evidence="2 3">ESP3B_9</strain>
    </source>
</reference>
<name>A0A5D5AHB7_9EURY</name>
<feature type="region of interest" description="Disordered" evidence="1">
    <location>
        <begin position="24"/>
        <end position="44"/>
    </location>
</feature>
<feature type="compositionally biased region" description="Polar residues" evidence="1">
    <location>
        <begin position="35"/>
        <end position="44"/>
    </location>
</feature>